<evidence type="ECO:0000313" key="2">
    <source>
        <dbReference type="Proteomes" id="UP000234681"/>
    </source>
</evidence>
<dbReference type="AlphaFoldDB" id="A6HMB9"/>
<protein>
    <submittedName>
        <fullName evidence="1">RCG27198</fullName>
    </submittedName>
</protein>
<reference evidence="2" key="1">
    <citation type="submission" date="2005-09" db="EMBL/GenBank/DDBJ databases">
        <authorList>
            <person name="Mural R.J."/>
            <person name="Li P.W."/>
            <person name="Adams M.D."/>
            <person name="Amanatides P.G."/>
            <person name="Baden-Tillson H."/>
            <person name="Barnstead M."/>
            <person name="Chin S.H."/>
            <person name="Dew I."/>
            <person name="Evans C.A."/>
            <person name="Ferriera S."/>
            <person name="Flanigan M."/>
            <person name="Fosler C."/>
            <person name="Glodek A."/>
            <person name="Gu Z."/>
            <person name="Holt R.A."/>
            <person name="Jennings D."/>
            <person name="Kraft C.L."/>
            <person name="Lu F."/>
            <person name="Nguyen T."/>
            <person name="Nusskern D.R."/>
            <person name="Pfannkoch C.M."/>
            <person name="Sitter C."/>
            <person name="Sutton G.G."/>
            <person name="Venter J.C."/>
            <person name="Wang Z."/>
            <person name="Woodage T."/>
            <person name="Zheng X.H."/>
            <person name="Zhong F."/>
        </authorList>
    </citation>
    <scope>NUCLEOTIDE SEQUENCE [LARGE SCALE GENOMIC DNA]</scope>
    <source>
        <strain>BN</strain>
        <strain evidence="2">Sprague-Dawley</strain>
    </source>
</reference>
<evidence type="ECO:0000313" key="1">
    <source>
        <dbReference type="EMBL" id="EDL79170.1"/>
    </source>
</evidence>
<proteinExistence type="predicted"/>
<organism evidence="1 2">
    <name type="scientific">Rattus norvegicus</name>
    <name type="common">Rat</name>
    <dbReference type="NCBI Taxonomy" id="10116"/>
    <lineage>
        <taxon>Eukaryota</taxon>
        <taxon>Metazoa</taxon>
        <taxon>Chordata</taxon>
        <taxon>Craniata</taxon>
        <taxon>Vertebrata</taxon>
        <taxon>Euteleostomi</taxon>
        <taxon>Mammalia</taxon>
        <taxon>Eutheria</taxon>
        <taxon>Euarchontoglires</taxon>
        <taxon>Glires</taxon>
        <taxon>Rodentia</taxon>
        <taxon>Myomorpha</taxon>
        <taxon>Muroidea</taxon>
        <taxon>Muridae</taxon>
        <taxon>Murinae</taxon>
        <taxon>Rattus</taxon>
    </lineage>
</organism>
<accession>A6HMB9</accession>
<gene>
    <name evidence="1" type="ORF">rCG_27198</name>
</gene>
<sequence length="19" mass="2253">MCNELEERTSVTLKNSRQD</sequence>
<name>A6HMB9_RAT</name>
<dbReference type="EMBL" id="CH473949">
    <property type="protein sequence ID" value="EDL79170.1"/>
    <property type="molecule type" value="Genomic_DNA"/>
</dbReference>
<dbReference type="Proteomes" id="UP000234681">
    <property type="component" value="Chromosome 3"/>
</dbReference>